<dbReference type="Pfam" id="PF00266">
    <property type="entry name" value="Aminotran_5"/>
    <property type="match status" value="1"/>
</dbReference>
<dbReference type="PANTHER" id="PTHR43586">
    <property type="entry name" value="CYSTEINE DESULFURASE"/>
    <property type="match status" value="1"/>
</dbReference>
<evidence type="ECO:0000313" key="5">
    <source>
        <dbReference type="Proteomes" id="UP001501509"/>
    </source>
</evidence>
<dbReference type="SUPFAM" id="SSF53383">
    <property type="entry name" value="PLP-dependent transferases"/>
    <property type="match status" value="1"/>
</dbReference>
<name>A0ABN3Q2S5_9ACTN</name>
<feature type="domain" description="Aminotransferase class V" evidence="3">
    <location>
        <begin position="107"/>
        <end position="470"/>
    </location>
</feature>
<dbReference type="GO" id="GO:0008483">
    <property type="term" value="F:transaminase activity"/>
    <property type="evidence" value="ECO:0007669"/>
    <property type="project" value="UniProtKB-KW"/>
</dbReference>
<keyword evidence="4" id="KW-0032">Aminotransferase</keyword>
<evidence type="ECO:0000313" key="4">
    <source>
        <dbReference type="EMBL" id="GAA2613169.1"/>
    </source>
</evidence>
<protein>
    <submittedName>
        <fullName evidence="4">Aminotransferase class V-fold PLP-dependent enzyme</fullName>
    </submittedName>
</protein>
<accession>A0ABN3Q2S5</accession>
<dbReference type="InterPro" id="IPR000192">
    <property type="entry name" value="Aminotrans_V_dom"/>
</dbReference>
<keyword evidence="5" id="KW-1185">Reference proteome</keyword>
<evidence type="ECO:0000256" key="1">
    <source>
        <dbReference type="ARBA" id="ARBA00001933"/>
    </source>
</evidence>
<gene>
    <name evidence="4" type="ORF">GCM10010411_55060</name>
</gene>
<proteinExistence type="predicted"/>
<dbReference type="Gene3D" id="3.90.1150.10">
    <property type="entry name" value="Aspartate Aminotransferase, domain 1"/>
    <property type="match status" value="1"/>
</dbReference>
<sequence>MLGAFPDMGRGLGRHMADFSPAEIGALMTTANRRQFMVGVGTAAAVGLPGHPAASATGPGSDAAALTYQGPELVDANGTVDWEAVRAEFRLDPRWAHFGLFLIASHPRPVREAIEFYQRKIDADPLWADEQLFTPGQDIRTGIKAVLADYIGGRAEEISLMPSTTIGLAMFFAGLRIRPGQELLTTEHDFYSLHESARRAAEKNDATVRFVRLYDDPAKASGAQMVERLRRSIRPKTRAVAVTWVHSSTGVRLPLAPIVDAVAEANQGRAESDRCLLLVDAVHGLGVDDVAAARWGADFVVAGTHKWLFTPRGTGMLWGKAELWPHLHPTIPTFEFTPEVDEAWLKRRPLPPTRASYVSPGGTFAYEYQFAMPAGIAFHRRIGPHRIKARIHQLSDHARTELARMPGVTLRTPLDPALASGLVCFEVAGMTPAQVVARLAERRIRATATPYLPSYARIGTGIMNSPAEVDRFLRAVRDLRP</sequence>
<dbReference type="PANTHER" id="PTHR43586:SF8">
    <property type="entry name" value="CYSTEINE DESULFURASE 1, CHLOROPLASTIC"/>
    <property type="match status" value="1"/>
</dbReference>
<dbReference type="Gene3D" id="3.40.640.10">
    <property type="entry name" value="Type I PLP-dependent aspartate aminotransferase-like (Major domain)"/>
    <property type="match status" value="1"/>
</dbReference>
<keyword evidence="4" id="KW-0808">Transferase</keyword>
<comment type="cofactor">
    <cofactor evidence="1">
        <name>pyridoxal 5'-phosphate</name>
        <dbReference type="ChEBI" id="CHEBI:597326"/>
    </cofactor>
</comment>
<keyword evidence="2" id="KW-0663">Pyridoxal phosphate</keyword>
<evidence type="ECO:0000259" key="3">
    <source>
        <dbReference type="Pfam" id="PF00266"/>
    </source>
</evidence>
<reference evidence="4 5" key="1">
    <citation type="journal article" date="2019" name="Int. J. Syst. Evol. Microbiol.">
        <title>The Global Catalogue of Microorganisms (GCM) 10K type strain sequencing project: providing services to taxonomists for standard genome sequencing and annotation.</title>
        <authorList>
            <consortium name="The Broad Institute Genomics Platform"/>
            <consortium name="The Broad Institute Genome Sequencing Center for Infectious Disease"/>
            <person name="Wu L."/>
            <person name="Ma J."/>
        </authorList>
    </citation>
    <scope>NUCLEOTIDE SEQUENCE [LARGE SCALE GENOMIC DNA]</scope>
    <source>
        <strain evidence="4 5">JCM 6833</strain>
    </source>
</reference>
<dbReference type="InterPro" id="IPR015424">
    <property type="entry name" value="PyrdxlP-dep_Trfase"/>
</dbReference>
<dbReference type="InterPro" id="IPR015421">
    <property type="entry name" value="PyrdxlP-dep_Trfase_major"/>
</dbReference>
<dbReference type="InterPro" id="IPR015422">
    <property type="entry name" value="PyrdxlP-dep_Trfase_small"/>
</dbReference>
<comment type="caution">
    <text evidence="4">The sequence shown here is derived from an EMBL/GenBank/DDBJ whole genome shotgun (WGS) entry which is preliminary data.</text>
</comment>
<evidence type="ECO:0000256" key="2">
    <source>
        <dbReference type="ARBA" id="ARBA00022898"/>
    </source>
</evidence>
<organism evidence="4 5">
    <name type="scientific">Actinomadura fulvescens</name>
    <dbReference type="NCBI Taxonomy" id="46160"/>
    <lineage>
        <taxon>Bacteria</taxon>
        <taxon>Bacillati</taxon>
        <taxon>Actinomycetota</taxon>
        <taxon>Actinomycetes</taxon>
        <taxon>Streptosporangiales</taxon>
        <taxon>Thermomonosporaceae</taxon>
        <taxon>Actinomadura</taxon>
    </lineage>
</organism>
<dbReference type="EMBL" id="BAAATD010000007">
    <property type="protein sequence ID" value="GAA2613169.1"/>
    <property type="molecule type" value="Genomic_DNA"/>
</dbReference>
<dbReference type="Proteomes" id="UP001501509">
    <property type="component" value="Unassembled WGS sequence"/>
</dbReference>